<dbReference type="PRINTS" id="PR00038">
    <property type="entry name" value="HTHLUXR"/>
</dbReference>
<dbReference type="GO" id="GO:0003677">
    <property type="term" value="F:DNA binding"/>
    <property type="evidence" value="ECO:0007669"/>
    <property type="project" value="UniProtKB-KW"/>
</dbReference>
<dbReference type="OrthoDB" id="9814495at2"/>
<dbReference type="Pfam" id="PF00196">
    <property type="entry name" value="GerE"/>
    <property type="match status" value="1"/>
</dbReference>
<keyword evidence="7" id="KW-1185">Reference proteome</keyword>
<dbReference type="GO" id="GO:0000160">
    <property type="term" value="P:phosphorelay signal transduction system"/>
    <property type="evidence" value="ECO:0007669"/>
    <property type="project" value="InterPro"/>
</dbReference>
<dbReference type="PROSITE" id="PS00622">
    <property type="entry name" value="HTH_LUXR_1"/>
    <property type="match status" value="1"/>
</dbReference>
<dbReference type="Proteomes" id="UP000202485">
    <property type="component" value="Unassembled WGS sequence"/>
</dbReference>
<dbReference type="PROSITE" id="PS50110">
    <property type="entry name" value="RESPONSE_REGULATORY"/>
    <property type="match status" value="1"/>
</dbReference>
<dbReference type="GO" id="GO:0006355">
    <property type="term" value="P:regulation of DNA-templated transcription"/>
    <property type="evidence" value="ECO:0007669"/>
    <property type="project" value="InterPro"/>
</dbReference>
<dbReference type="InterPro" id="IPR001789">
    <property type="entry name" value="Sig_transdc_resp-reg_receiver"/>
</dbReference>
<protein>
    <submittedName>
        <fullName evidence="6">Transcriptional regulatory protein DegU</fullName>
    </submittedName>
</protein>
<dbReference type="SMART" id="SM00421">
    <property type="entry name" value="HTH_LUXR"/>
    <property type="match status" value="1"/>
</dbReference>
<dbReference type="RefSeq" id="WP_093963999.1">
    <property type="nucleotide sequence ID" value="NZ_FXYG01000003.1"/>
</dbReference>
<evidence type="ECO:0000313" key="6">
    <source>
        <dbReference type="EMBL" id="SMX44617.1"/>
    </source>
</evidence>
<accession>A0A238KPM8</accession>
<dbReference type="PROSITE" id="PS50043">
    <property type="entry name" value="HTH_LUXR_2"/>
    <property type="match status" value="1"/>
</dbReference>
<dbReference type="Gene3D" id="3.40.50.2300">
    <property type="match status" value="1"/>
</dbReference>
<dbReference type="EMBL" id="FXYG01000003">
    <property type="protein sequence ID" value="SMX44617.1"/>
    <property type="molecule type" value="Genomic_DNA"/>
</dbReference>
<reference evidence="7" key="1">
    <citation type="submission" date="2017-05" db="EMBL/GenBank/DDBJ databases">
        <authorList>
            <person name="Rodrigo-Torres L."/>
            <person name="Arahal R. D."/>
            <person name="Lucena T."/>
        </authorList>
    </citation>
    <scope>NUCLEOTIDE SEQUENCE [LARGE SCALE GENOMIC DNA]</scope>
    <source>
        <strain evidence="7">CECT 8715</strain>
    </source>
</reference>
<organism evidence="6 7">
    <name type="scientific">Ruegeria arenilitoris</name>
    <dbReference type="NCBI Taxonomy" id="1173585"/>
    <lineage>
        <taxon>Bacteria</taxon>
        <taxon>Pseudomonadati</taxon>
        <taxon>Pseudomonadota</taxon>
        <taxon>Alphaproteobacteria</taxon>
        <taxon>Rhodobacterales</taxon>
        <taxon>Roseobacteraceae</taxon>
        <taxon>Ruegeria</taxon>
    </lineage>
</organism>
<name>A0A238KPM8_9RHOB</name>
<proteinExistence type="predicted"/>
<keyword evidence="2" id="KW-0238">DNA-binding</keyword>
<evidence type="ECO:0000256" key="2">
    <source>
        <dbReference type="ARBA" id="ARBA00023125"/>
    </source>
</evidence>
<evidence type="ECO:0000256" key="3">
    <source>
        <dbReference type="PROSITE-ProRule" id="PRU00169"/>
    </source>
</evidence>
<feature type="modified residue" description="4-aspartylphosphate" evidence="3">
    <location>
        <position position="55"/>
    </location>
</feature>
<feature type="domain" description="HTH luxR-type" evidence="4">
    <location>
        <begin position="146"/>
        <end position="211"/>
    </location>
</feature>
<dbReference type="InterPro" id="IPR016032">
    <property type="entry name" value="Sig_transdc_resp-reg_C-effctor"/>
</dbReference>
<dbReference type="CDD" id="cd17535">
    <property type="entry name" value="REC_NarL-like"/>
    <property type="match status" value="1"/>
</dbReference>
<dbReference type="CDD" id="cd06170">
    <property type="entry name" value="LuxR_C_like"/>
    <property type="match status" value="1"/>
</dbReference>
<dbReference type="PANTHER" id="PTHR43214">
    <property type="entry name" value="TWO-COMPONENT RESPONSE REGULATOR"/>
    <property type="match status" value="1"/>
</dbReference>
<sequence>MTKTLVIADDHPIFRDGLRRTLDEAEGFEVLAAGSSADEAVALVAQHQPDIAILDLSMPGGGINATRRIAAMEKPPCIAILTVSENSSDVADALEAGAIGYIVKGVTASELTASLRSIAAGEGFVSPGLASRVLLQINNDASPANSSDVLDDLTHREEEILRRVAKGLSNREIAVELDLQEKTVKHYMTAILSKLHARNRVEAALIAHDAWGKKNKPA</sequence>
<keyword evidence="1 3" id="KW-0597">Phosphoprotein</keyword>
<dbReference type="SUPFAM" id="SSF46894">
    <property type="entry name" value="C-terminal effector domain of the bipartite response regulators"/>
    <property type="match status" value="1"/>
</dbReference>
<dbReference type="SMART" id="SM00448">
    <property type="entry name" value="REC"/>
    <property type="match status" value="1"/>
</dbReference>
<dbReference type="InterPro" id="IPR058245">
    <property type="entry name" value="NreC/VraR/RcsB-like_REC"/>
</dbReference>
<evidence type="ECO:0000259" key="4">
    <source>
        <dbReference type="PROSITE" id="PS50043"/>
    </source>
</evidence>
<evidence type="ECO:0000256" key="1">
    <source>
        <dbReference type="ARBA" id="ARBA00022553"/>
    </source>
</evidence>
<dbReference type="InterPro" id="IPR011006">
    <property type="entry name" value="CheY-like_superfamily"/>
</dbReference>
<gene>
    <name evidence="6" type="primary">degU_2</name>
    <name evidence="6" type="ORF">RUA8715_02487</name>
</gene>
<feature type="domain" description="Response regulatory" evidence="5">
    <location>
        <begin position="4"/>
        <end position="119"/>
    </location>
</feature>
<dbReference type="SUPFAM" id="SSF52172">
    <property type="entry name" value="CheY-like"/>
    <property type="match status" value="1"/>
</dbReference>
<dbReference type="AlphaFoldDB" id="A0A238KPM8"/>
<dbReference type="InterPro" id="IPR000792">
    <property type="entry name" value="Tscrpt_reg_LuxR_C"/>
</dbReference>
<evidence type="ECO:0000259" key="5">
    <source>
        <dbReference type="PROSITE" id="PS50110"/>
    </source>
</evidence>
<evidence type="ECO:0000313" key="7">
    <source>
        <dbReference type="Proteomes" id="UP000202485"/>
    </source>
</evidence>
<dbReference type="InterPro" id="IPR039420">
    <property type="entry name" value="WalR-like"/>
</dbReference>
<dbReference type="Pfam" id="PF00072">
    <property type="entry name" value="Response_reg"/>
    <property type="match status" value="1"/>
</dbReference>